<keyword evidence="5" id="KW-0964">Secreted</keyword>
<dbReference type="SUPFAM" id="SSF51126">
    <property type="entry name" value="Pectin lyase-like"/>
    <property type="match status" value="1"/>
</dbReference>
<dbReference type="GO" id="GO:0042545">
    <property type="term" value="P:cell wall modification"/>
    <property type="evidence" value="ECO:0007669"/>
    <property type="project" value="InterPro"/>
</dbReference>
<dbReference type="Pfam" id="PF01095">
    <property type="entry name" value="Pectinesterase"/>
    <property type="match status" value="2"/>
</dbReference>
<dbReference type="PANTHER" id="PTHR31321">
    <property type="entry name" value="ACYL-COA THIOESTER HYDROLASE YBHC-RELATED"/>
    <property type="match status" value="1"/>
</dbReference>
<keyword evidence="7" id="KW-0063">Aspartyl esterase</keyword>
<gene>
    <name evidence="10" type="ORF">TIFTF001_022073</name>
</gene>
<feature type="domain" description="Pectinesterase catalytic" evidence="9">
    <location>
        <begin position="186"/>
        <end position="300"/>
    </location>
</feature>
<proteinExistence type="inferred from homology"/>
<keyword evidence="11" id="KW-1185">Reference proteome</keyword>
<keyword evidence="8" id="KW-0732">Signal</keyword>
<dbReference type="PANTHER" id="PTHR31321:SF126">
    <property type="entry name" value="PECTINESTERASE"/>
    <property type="match status" value="1"/>
</dbReference>
<dbReference type="GO" id="GO:0045490">
    <property type="term" value="P:pectin catabolic process"/>
    <property type="evidence" value="ECO:0007669"/>
    <property type="project" value="TreeGrafter"/>
</dbReference>
<evidence type="ECO:0000256" key="7">
    <source>
        <dbReference type="ARBA" id="ARBA00023085"/>
    </source>
</evidence>
<evidence type="ECO:0000313" key="11">
    <source>
        <dbReference type="Proteomes" id="UP001187192"/>
    </source>
</evidence>
<dbReference type="EC" id="3.1.1.11" evidence="4"/>
<evidence type="ECO:0000256" key="6">
    <source>
        <dbReference type="ARBA" id="ARBA00022801"/>
    </source>
</evidence>
<dbReference type="InterPro" id="IPR000070">
    <property type="entry name" value="Pectinesterase_cat"/>
</dbReference>
<reference evidence="10" key="1">
    <citation type="submission" date="2023-07" db="EMBL/GenBank/DDBJ databases">
        <title>draft genome sequence of fig (Ficus carica).</title>
        <authorList>
            <person name="Takahashi T."/>
            <person name="Nishimura K."/>
        </authorList>
    </citation>
    <scope>NUCLEOTIDE SEQUENCE</scope>
</reference>
<dbReference type="GO" id="GO:0030599">
    <property type="term" value="F:pectinesterase activity"/>
    <property type="evidence" value="ECO:0007669"/>
    <property type="project" value="UniProtKB-EC"/>
</dbReference>
<name>A0AA88DJX4_FICCA</name>
<evidence type="ECO:0000256" key="1">
    <source>
        <dbReference type="ARBA" id="ARBA00004191"/>
    </source>
</evidence>
<comment type="subcellular location">
    <subcellularLocation>
        <location evidence="1">Secreted</location>
        <location evidence="1">Cell wall</location>
    </subcellularLocation>
</comment>
<evidence type="ECO:0000256" key="3">
    <source>
        <dbReference type="ARBA" id="ARBA00008891"/>
    </source>
</evidence>
<sequence>MDRSRLMVTLMMCLALISMSMVSASPSLVPAEQSKLDAWIDHNMKTYLADQKASKGGNNNSSSTRLFGGLDRRLTEAELAVKVIKVRKDGTGDFRTVTEAVDSIPRGNKRRVVVWIGGGVYREKIAVDRSKPFLTFYGDEDDMPVITFDGTALKYGTVYSATVAVESDFFVAVNIAFVNTTIKSVAKGMGVITAQAREEVDDDSGFTFIHCTIIGTGNTYLGRAWKERPRVVFIYTYMGTLINAEGWSNHGYAERNKTAYYGEHNCKGPGASTSGRVKYAKMLSGEQVKPFMSMTYIQGNKWLLRPPKYHH</sequence>
<dbReference type="Gene3D" id="2.160.20.10">
    <property type="entry name" value="Single-stranded right-handed beta-helix, Pectin lyase-like"/>
    <property type="match status" value="2"/>
</dbReference>
<keyword evidence="5" id="KW-0134">Cell wall</keyword>
<evidence type="ECO:0000256" key="5">
    <source>
        <dbReference type="ARBA" id="ARBA00022512"/>
    </source>
</evidence>
<protein>
    <recommendedName>
        <fullName evidence="4">pectinesterase</fullName>
        <ecNumber evidence="4">3.1.1.11</ecNumber>
    </recommendedName>
</protein>
<dbReference type="AlphaFoldDB" id="A0AA88DJX4"/>
<evidence type="ECO:0000259" key="9">
    <source>
        <dbReference type="Pfam" id="PF01095"/>
    </source>
</evidence>
<dbReference type="InterPro" id="IPR012334">
    <property type="entry name" value="Pectin_lyas_fold"/>
</dbReference>
<feature type="domain" description="Pectinesterase catalytic" evidence="9">
    <location>
        <begin position="85"/>
        <end position="181"/>
    </location>
</feature>
<organism evidence="10 11">
    <name type="scientific">Ficus carica</name>
    <name type="common">Common fig</name>
    <dbReference type="NCBI Taxonomy" id="3494"/>
    <lineage>
        <taxon>Eukaryota</taxon>
        <taxon>Viridiplantae</taxon>
        <taxon>Streptophyta</taxon>
        <taxon>Embryophyta</taxon>
        <taxon>Tracheophyta</taxon>
        <taxon>Spermatophyta</taxon>
        <taxon>Magnoliopsida</taxon>
        <taxon>eudicotyledons</taxon>
        <taxon>Gunneridae</taxon>
        <taxon>Pentapetalae</taxon>
        <taxon>rosids</taxon>
        <taxon>fabids</taxon>
        <taxon>Rosales</taxon>
        <taxon>Moraceae</taxon>
        <taxon>Ficeae</taxon>
        <taxon>Ficus</taxon>
    </lineage>
</organism>
<feature type="signal peptide" evidence="8">
    <location>
        <begin position="1"/>
        <end position="24"/>
    </location>
</feature>
<evidence type="ECO:0000256" key="4">
    <source>
        <dbReference type="ARBA" id="ARBA00013229"/>
    </source>
</evidence>
<accession>A0AA88DJX4</accession>
<feature type="chain" id="PRO_5041679752" description="pectinesterase" evidence="8">
    <location>
        <begin position="25"/>
        <end position="311"/>
    </location>
</feature>
<comment type="pathway">
    <text evidence="2">Glycan metabolism; pectin degradation; 2-dehydro-3-deoxy-D-gluconate from pectin: step 1/5.</text>
</comment>
<dbReference type="EMBL" id="BTGU01000044">
    <property type="protein sequence ID" value="GMN52929.1"/>
    <property type="molecule type" value="Genomic_DNA"/>
</dbReference>
<evidence type="ECO:0000256" key="8">
    <source>
        <dbReference type="SAM" id="SignalP"/>
    </source>
</evidence>
<comment type="caution">
    <text evidence="10">The sequence shown here is derived from an EMBL/GenBank/DDBJ whole genome shotgun (WGS) entry which is preliminary data.</text>
</comment>
<dbReference type="InterPro" id="IPR011050">
    <property type="entry name" value="Pectin_lyase_fold/virulence"/>
</dbReference>
<evidence type="ECO:0000256" key="2">
    <source>
        <dbReference type="ARBA" id="ARBA00005184"/>
    </source>
</evidence>
<comment type="similarity">
    <text evidence="3">Belongs to the pectinesterase family.</text>
</comment>
<dbReference type="Proteomes" id="UP001187192">
    <property type="component" value="Unassembled WGS sequence"/>
</dbReference>
<keyword evidence="6" id="KW-0378">Hydrolase</keyword>
<evidence type="ECO:0000313" key="10">
    <source>
        <dbReference type="EMBL" id="GMN52929.1"/>
    </source>
</evidence>